<reference evidence="3 4" key="1">
    <citation type="submission" date="2020-07" db="EMBL/GenBank/DDBJ databases">
        <title>Sequencing the genomes of 1000 actinobacteria strains.</title>
        <authorList>
            <person name="Klenk H.-P."/>
        </authorList>
    </citation>
    <scope>NUCLEOTIDE SEQUENCE [LARGE SCALE GENOMIC DNA]</scope>
    <source>
        <strain evidence="3 4">DSM 23871</strain>
    </source>
</reference>
<evidence type="ECO:0000313" key="4">
    <source>
        <dbReference type="Proteomes" id="UP000589620"/>
    </source>
</evidence>
<sequence length="532" mass="55110">MTYRPLTLITVVSLAGLAVFLGVLQSLFTPTAARALTGDGHGPGYLSSDGWWLGAYHFDDGALGFCLHPGKKAPTGIGYRYADASEVGGWTPEQSAVFAYIARTWAGSGDRMTAAAGQLATWMHAGLPEAEARDRARRAGADADAVYARALEMVAEASSRASTGVRAAVVVELAETGPGRVRVELTVDRITGPELLPAGAHPVSVTLDGADFDDGGSTATIRSGTDVAIRPTGTEASVAVSAAATAGDLPYGNRITVALPTTDAQAVLIAQPSTASARAEAHVTGPSPLPFQPRVGTQTSLAEAHPGADIADHLTVSVDAGDGLLPTWGVRSGDDGFTPVAAVVESTLHGPFADPIVRTAGPPDGSPTVCTVETVIDGVGEYTTPTCTLPADGYYVWTERIDPARTETEGGGMRLRPWTSEFGIATEITRATTPAIPLLDAGPALAQTRLADTGADTLPPALWGSGAGAAGVLLMVAGRVRARRARRPRGRRAALEGAFLDPAAIGRPGRRPRVTGRQNLRPRRARSTWVAR</sequence>
<evidence type="ECO:0000256" key="1">
    <source>
        <dbReference type="SAM" id="MobiDB-lite"/>
    </source>
</evidence>
<proteinExistence type="predicted"/>
<dbReference type="RefSeq" id="WP_179456225.1">
    <property type="nucleotide sequence ID" value="NZ_BAAAPX010000001.1"/>
</dbReference>
<comment type="caution">
    <text evidence="3">The sequence shown here is derived from an EMBL/GenBank/DDBJ whole genome shotgun (WGS) entry which is preliminary data.</text>
</comment>
<evidence type="ECO:0000256" key="2">
    <source>
        <dbReference type="SAM" id="Phobius"/>
    </source>
</evidence>
<dbReference type="Proteomes" id="UP000589620">
    <property type="component" value="Unassembled WGS sequence"/>
</dbReference>
<keyword evidence="2" id="KW-0812">Transmembrane</keyword>
<keyword evidence="2" id="KW-0472">Membrane</keyword>
<accession>A0A852T0V9</accession>
<keyword evidence="4" id="KW-1185">Reference proteome</keyword>
<gene>
    <name evidence="3" type="ORF">BJ963_001893</name>
</gene>
<protein>
    <submittedName>
        <fullName evidence="3">Uncharacterized protein</fullName>
    </submittedName>
</protein>
<feature type="region of interest" description="Disordered" evidence="1">
    <location>
        <begin position="504"/>
        <end position="532"/>
    </location>
</feature>
<feature type="compositionally biased region" description="Basic residues" evidence="1">
    <location>
        <begin position="508"/>
        <end position="526"/>
    </location>
</feature>
<feature type="transmembrane region" description="Helical" evidence="2">
    <location>
        <begin position="461"/>
        <end position="482"/>
    </location>
</feature>
<dbReference type="AlphaFoldDB" id="A0A852T0V9"/>
<dbReference type="EMBL" id="JACCBJ010000001">
    <property type="protein sequence ID" value="NYD74374.1"/>
    <property type="molecule type" value="Genomic_DNA"/>
</dbReference>
<keyword evidence="2" id="KW-1133">Transmembrane helix</keyword>
<name>A0A852T0V9_9MICO</name>
<organism evidence="3 4">
    <name type="scientific">Leifsonia soli</name>
    <dbReference type="NCBI Taxonomy" id="582665"/>
    <lineage>
        <taxon>Bacteria</taxon>
        <taxon>Bacillati</taxon>
        <taxon>Actinomycetota</taxon>
        <taxon>Actinomycetes</taxon>
        <taxon>Micrococcales</taxon>
        <taxon>Microbacteriaceae</taxon>
        <taxon>Leifsonia</taxon>
    </lineage>
</organism>
<evidence type="ECO:0000313" key="3">
    <source>
        <dbReference type="EMBL" id="NYD74374.1"/>
    </source>
</evidence>